<keyword evidence="3" id="KW-1185">Reference proteome</keyword>
<dbReference type="GO" id="GO:0005739">
    <property type="term" value="C:mitochondrion"/>
    <property type="evidence" value="ECO:0007669"/>
    <property type="project" value="GOC"/>
</dbReference>
<feature type="domain" description="Mitochondrial splicing suppressor 51-like C-terminal" evidence="1">
    <location>
        <begin position="303"/>
        <end position="477"/>
    </location>
</feature>
<evidence type="ECO:0000313" key="2">
    <source>
        <dbReference type="EMBL" id="OEJ87253.1"/>
    </source>
</evidence>
<sequence>MIRSNLVKKNHLIKNVNSKQFYGLFDRFKSNKLPEIDKSMDAALFDTTKNLKDINSHTDSDDVDIIKKFGRPSYNKMNKADVIELKLKRHKPALSQEFDYKDTNQGLESSYPTLENRFIPWKDLMHTNDYVNAAVNQIKTFSVCPITGGKIEYFDPISGLPTHSSEEAYLKDVEYTQSNKPELMKLAVAYENDSISKRDFPEYDFSEEQSSNQAISYLNWESWFYTREFNSMETQFHVAQASKYLTYPVTIAALLSNQSPYKLTSQGGPVTHEGLKSLSALRYSIFPRQRADLGFKEDDIAELQDRAIRIFIVGSKFESLMPISVWKQLNYCMPDVNIEIHFIGPEALFDSKTNEYISYEENHKGVQVSPELKVFYHTNLFHVNHLQGDFFPYDPYLDSFYLFHPNISTDPESTKSWMYETMKGLLETKCPIFISGHSLDGFSSDWESVMEKYEDELDVLMEPTENAFGSTKWQINPYMPTYAFQTNMIIGGIRGKRYQAVPVDE</sequence>
<dbReference type="GO" id="GO:0033617">
    <property type="term" value="P:mitochondrial respiratory chain complex IV assembly"/>
    <property type="evidence" value="ECO:0007669"/>
    <property type="project" value="TreeGrafter"/>
</dbReference>
<dbReference type="VEuPathDB" id="FungiDB:AWRI3580_g2679"/>
<dbReference type="STRING" id="29833.A0A1E5RL15"/>
<gene>
    <name evidence="2" type="ORF">AWRI3580_g2679</name>
</gene>
<comment type="caution">
    <text evidence="2">The sequence shown here is derived from an EMBL/GenBank/DDBJ whole genome shotgun (WGS) entry which is preliminary data.</text>
</comment>
<dbReference type="OrthoDB" id="5282002at2759"/>
<evidence type="ECO:0000313" key="3">
    <source>
        <dbReference type="Proteomes" id="UP000095358"/>
    </source>
</evidence>
<dbReference type="PANTHER" id="PTHR28069">
    <property type="entry name" value="GH20023P"/>
    <property type="match status" value="1"/>
</dbReference>
<accession>A0A1E5RL15</accession>
<dbReference type="Pfam" id="PF20179">
    <property type="entry name" value="MSS51_C"/>
    <property type="match status" value="1"/>
</dbReference>
<dbReference type="Proteomes" id="UP000095358">
    <property type="component" value="Unassembled WGS sequence"/>
</dbReference>
<organism evidence="2 3">
    <name type="scientific">Hanseniaspora uvarum</name>
    <name type="common">Yeast</name>
    <name type="synonym">Kloeckera apiculata</name>
    <dbReference type="NCBI Taxonomy" id="29833"/>
    <lineage>
        <taxon>Eukaryota</taxon>
        <taxon>Fungi</taxon>
        <taxon>Dikarya</taxon>
        <taxon>Ascomycota</taxon>
        <taxon>Saccharomycotina</taxon>
        <taxon>Saccharomycetes</taxon>
        <taxon>Saccharomycodales</taxon>
        <taxon>Saccharomycodaceae</taxon>
        <taxon>Hanseniaspora</taxon>
    </lineage>
</organism>
<evidence type="ECO:0000259" key="1">
    <source>
        <dbReference type="Pfam" id="PF20179"/>
    </source>
</evidence>
<dbReference type="EMBL" id="LPNN01000005">
    <property type="protein sequence ID" value="OEJ87253.1"/>
    <property type="molecule type" value="Genomic_DNA"/>
</dbReference>
<protein>
    <submittedName>
        <fullName evidence="2">Protein MSS51, mitochondrial</fullName>
    </submittedName>
</protein>
<dbReference type="PANTHER" id="PTHR28069:SF1">
    <property type="entry name" value="PROTEIN MSS51, MITOCHONDRIAL"/>
    <property type="match status" value="1"/>
</dbReference>
<name>A0A1E5RL15_HANUV</name>
<dbReference type="AlphaFoldDB" id="A0A1E5RL15"/>
<dbReference type="InterPro" id="IPR046824">
    <property type="entry name" value="Mss51-like_C"/>
</dbReference>
<reference evidence="3" key="1">
    <citation type="journal article" date="2016" name="Genome Announc.">
        <title>Genome sequences of three species of Hanseniaspora isolated from spontaneous wine fermentations.</title>
        <authorList>
            <person name="Sternes P.R."/>
            <person name="Lee D."/>
            <person name="Kutyna D.R."/>
            <person name="Borneman A.R."/>
        </authorList>
    </citation>
    <scope>NUCLEOTIDE SEQUENCE [LARGE SCALE GENOMIC DNA]</scope>
    <source>
        <strain evidence="3">AWRI3580</strain>
    </source>
</reference>
<proteinExistence type="predicted"/>